<accession>A0A850EGR4</accession>
<evidence type="ECO:0000313" key="2">
    <source>
        <dbReference type="Proteomes" id="UP000564806"/>
    </source>
</evidence>
<gene>
    <name evidence="1" type="ORF">HPT30_08210</name>
</gene>
<evidence type="ECO:0000313" key="1">
    <source>
        <dbReference type="EMBL" id="NUU60325.1"/>
    </source>
</evidence>
<protein>
    <submittedName>
        <fullName evidence="1">Uncharacterized protein</fullName>
    </submittedName>
</protein>
<dbReference type="Proteomes" id="UP000564806">
    <property type="component" value="Unassembled WGS sequence"/>
</dbReference>
<dbReference type="AlphaFoldDB" id="A0A850EGR4"/>
<dbReference type="EMBL" id="JABWCS010000200">
    <property type="protein sequence ID" value="NUU60325.1"/>
    <property type="molecule type" value="Genomic_DNA"/>
</dbReference>
<sequence length="52" mass="5840">MPGEQMPVPGVDFYQYTESPDLAFASEGIAWLLDIVVQGRVRSMEEHWPDSG</sequence>
<reference evidence="1" key="1">
    <citation type="submission" date="2020-06" db="EMBL/GenBank/DDBJ databases">
        <title>Paenibacillus sp. nov., isolated from soil.</title>
        <authorList>
            <person name="Seo Y.L."/>
        </authorList>
    </citation>
    <scope>NUCLEOTIDE SEQUENCE [LARGE SCALE GENOMIC DNA]</scope>
    <source>
        <strain evidence="1">JW14</strain>
    </source>
</reference>
<proteinExistence type="predicted"/>
<comment type="caution">
    <text evidence="1">The sequence shown here is derived from an EMBL/GenBank/DDBJ whole genome shotgun (WGS) entry which is preliminary data.</text>
</comment>
<name>A0A850EGR4_9BACL</name>
<dbReference type="RefSeq" id="WP_175370918.1">
    <property type="nucleotide sequence ID" value="NZ_JABWCS010000200.1"/>
</dbReference>
<organism evidence="1 2">
    <name type="scientific">Paenibacillus agri</name>
    <dbReference type="NCBI Taxonomy" id="2744309"/>
    <lineage>
        <taxon>Bacteria</taxon>
        <taxon>Bacillati</taxon>
        <taxon>Bacillota</taxon>
        <taxon>Bacilli</taxon>
        <taxon>Bacillales</taxon>
        <taxon>Paenibacillaceae</taxon>
        <taxon>Paenibacillus</taxon>
    </lineage>
</organism>
<keyword evidence="2" id="KW-1185">Reference proteome</keyword>